<evidence type="ECO:0000256" key="1">
    <source>
        <dbReference type="SAM" id="MobiDB-lite"/>
    </source>
</evidence>
<evidence type="ECO:0000313" key="3">
    <source>
        <dbReference type="EMBL" id="GFH53871.1"/>
    </source>
</evidence>
<comment type="caution">
    <text evidence="3">The sequence shown here is derived from an EMBL/GenBank/DDBJ whole genome shotgun (WGS) entry which is preliminary data.</text>
</comment>
<sequence>MKFMNNCILSLIALVVSTTSSFASEVTSPLVKSTKKRHLTSTCATFNYIGGDWKTSSSTSLSTFCLANDCCRTTIYNGSGIVNAQNECIGWSTAVEYTICNGSCQRGSACRWIAGDATGGSVTIKSNSCFGSWACVAIGRYANSGTSEVNVEVGTGACNADHTCDSIGTTYGTHIQVPDNECNDTRSCDSCGRESTFPGTFVATIDCCDDGAATTTDEKCTSTDAPSSLPSMVPSDIPSSFPSMIPSDMPSSLPSLSPSSLPSLDSSSPPSFIAVVEDPCTNVNCSKRGKCEVLSSTEAQCKCENTFIQSENKLDCICPNNHEFHANVNRCFPITKSPSKSPTSSPTLAPTASPTPAVTDDKEDEEDPCIDNFNDTITLDNGNAVDCKWILKNKKRSSKRKAKYCIREEVKNMCPLSCNSCSS</sequence>
<organism evidence="3 4">
    <name type="scientific">Chaetoceros tenuissimus</name>
    <dbReference type="NCBI Taxonomy" id="426638"/>
    <lineage>
        <taxon>Eukaryota</taxon>
        <taxon>Sar</taxon>
        <taxon>Stramenopiles</taxon>
        <taxon>Ochrophyta</taxon>
        <taxon>Bacillariophyta</taxon>
        <taxon>Coscinodiscophyceae</taxon>
        <taxon>Chaetocerotophycidae</taxon>
        <taxon>Chaetocerotales</taxon>
        <taxon>Chaetocerotaceae</taxon>
        <taxon>Chaetoceros</taxon>
    </lineage>
</organism>
<name>A0AAD3CZ65_9STRA</name>
<feature type="region of interest" description="Disordered" evidence="1">
    <location>
        <begin position="241"/>
        <end position="268"/>
    </location>
</feature>
<dbReference type="Proteomes" id="UP001054902">
    <property type="component" value="Unassembled WGS sequence"/>
</dbReference>
<keyword evidence="2" id="KW-0732">Signal</keyword>
<dbReference type="EMBL" id="BLLK01000047">
    <property type="protein sequence ID" value="GFH53871.1"/>
    <property type="molecule type" value="Genomic_DNA"/>
</dbReference>
<protein>
    <recommendedName>
        <fullName evidence="5">EGF-like domain-containing protein</fullName>
    </recommendedName>
</protein>
<keyword evidence="4" id="KW-1185">Reference proteome</keyword>
<evidence type="ECO:0000256" key="2">
    <source>
        <dbReference type="SAM" id="SignalP"/>
    </source>
</evidence>
<accession>A0AAD3CZ65</accession>
<reference evidence="3 4" key="1">
    <citation type="journal article" date="2021" name="Sci. Rep.">
        <title>The genome of the diatom Chaetoceros tenuissimus carries an ancient integrated fragment of an extant virus.</title>
        <authorList>
            <person name="Hongo Y."/>
            <person name="Kimura K."/>
            <person name="Takaki Y."/>
            <person name="Yoshida Y."/>
            <person name="Baba S."/>
            <person name="Kobayashi G."/>
            <person name="Nagasaki K."/>
            <person name="Hano T."/>
            <person name="Tomaru Y."/>
        </authorList>
    </citation>
    <scope>NUCLEOTIDE SEQUENCE [LARGE SCALE GENOMIC DNA]</scope>
    <source>
        <strain evidence="3 4">NIES-3715</strain>
    </source>
</reference>
<dbReference type="AlphaFoldDB" id="A0AAD3CZ65"/>
<evidence type="ECO:0000313" key="4">
    <source>
        <dbReference type="Proteomes" id="UP001054902"/>
    </source>
</evidence>
<feature type="compositionally biased region" description="Low complexity" evidence="1">
    <location>
        <begin position="337"/>
        <end position="358"/>
    </location>
</feature>
<evidence type="ECO:0008006" key="5">
    <source>
        <dbReference type="Google" id="ProtNLM"/>
    </source>
</evidence>
<feature type="chain" id="PRO_5042243077" description="EGF-like domain-containing protein" evidence="2">
    <location>
        <begin position="24"/>
        <end position="423"/>
    </location>
</feature>
<gene>
    <name evidence="3" type="ORF">CTEN210_10347</name>
</gene>
<feature type="signal peptide" evidence="2">
    <location>
        <begin position="1"/>
        <end position="23"/>
    </location>
</feature>
<proteinExistence type="predicted"/>
<feature type="region of interest" description="Disordered" evidence="1">
    <location>
        <begin position="337"/>
        <end position="366"/>
    </location>
</feature>